<evidence type="ECO:0000313" key="1">
    <source>
        <dbReference type="EMBL" id="MCR5971823.1"/>
    </source>
</evidence>
<reference evidence="1 2" key="1">
    <citation type="submission" date="2018-07" db="EMBL/GenBank/DDBJ databases">
        <title>Genome sequencing and assembly of Lactobacillus leichmannii.</title>
        <authorList>
            <person name="Rong J.-C."/>
            <person name="Li M.-Y."/>
            <person name="Zhang Q.-F."/>
            <person name="Chi N.-Y."/>
        </authorList>
    </citation>
    <scope>NUCLEOTIDE SEQUENCE [LARGE SCALE GENOMIC DNA]</scope>
    <source>
        <strain evidence="1 2">JCM 1148</strain>
    </source>
</reference>
<gene>
    <name evidence="1" type="ORF">DS743_08590</name>
</gene>
<dbReference type="Proteomes" id="UP001524940">
    <property type="component" value="Unassembled WGS sequence"/>
</dbReference>
<sequence length="367" mass="41357">MFERIQYAKETVLQNKPAHSRSLKAPEFLTDFGLRKSTSQFYFIEQVSKKLGITLPTEEEIVAQLMTIDISDLATWIDSIVMILGYYSSCHSVVTIRQDELCQIDSPADLVKLATLCGIERDASLAEIIFNLALDKAEDPEIQRLILHRLCVLKLKRTNNTEDFYKTMSVLTSKMILQDQTEESLVLIDNLLALALISTTDNHYQHLQDARLLLLSASTILNSCITTSDAANTTLISELVRYYSQISINQVQLELELQNYDLAKKLIKNSIKLTSAYNSEYLAEELATAAYIDYKIEDFSLAISGSIDALSEYRQLGDVLGIKRMKQILAASLAKLGLKKEAETVMQLISQDPLGEKDYTIFAHDFT</sequence>
<dbReference type="EMBL" id="QOCY01000054">
    <property type="protein sequence ID" value="MCR5971823.1"/>
    <property type="molecule type" value="Genomic_DNA"/>
</dbReference>
<organism evidence="1 2">
    <name type="scientific">Lactobacillus leichmannii</name>
    <dbReference type="NCBI Taxonomy" id="28039"/>
    <lineage>
        <taxon>Bacteria</taxon>
        <taxon>Bacillati</taxon>
        <taxon>Bacillota</taxon>
        <taxon>Bacilli</taxon>
        <taxon>Lactobacillales</taxon>
        <taxon>Lactobacillaceae</taxon>
        <taxon>Lactobacillus</taxon>
    </lineage>
</organism>
<evidence type="ECO:0008006" key="3">
    <source>
        <dbReference type="Google" id="ProtNLM"/>
    </source>
</evidence>
<evidence type="ECO:0000313" key="2">
    <source>
        <dbReference type="Proteomes" id="UP001524940"/>
    </source>
</evidence>
<keyword evidence="2" id="KW-1185">Reference proteome</keyword>
<proteinExistence type="predicted"/>
<accession>A0ABT1XYX0</accession>
<comment type="caution">
    <text evidence="1">The sequence shown here is derived from an EMBL/GenBank/DDBJ whole genome shotgun (WGS) entry which is preliminary data.</text>
</comment>
<protein>
    <recommendedName>
        <fullName evidence="3">Transcriptional regulator</fullName>
    </recommendedName>
</protein>
<name>A0ABT1XYX0_LACLE</name>